<proteinExistence type="predicted"/>
<evidence type="ECO:0008006" key="3">
    <source>
        <dbReference type="Google" id="ProtNLM"/>
    </source>
</evidence>
<reference evidence="1 2" key="1">
    <citation type="submission" date="2019-03" db="EMBL/GenBank/DDBJ databases">
        <title>Metabolic reconstructions from genomes of highly enriched 'Candidatus Accumulibacter' and 'Candidatus Competibacter' bioreactor populations.</title>
        <authorList>
            <person name="Annavajhala M.K."/>
            <person name="Welles L."/>
            <person name="Abbas B."/>
            <person name="Sorokin D."/>
            <person name="Park H."/>
            <person name="Van Loosdrecht M."/>
            <person name="Chandran K."/>
        </authorList>
    </citation>
    <scope>NUCLEOTIDE SEQUENCE [LARGE SCALE GENOMIC DNA]</scope>
    <source>
        <strain evidence="1 2">SBR_S</strain>
    </source>
</reference>
<comment type="caution">
    <text evidence="1">The sequence shown here is derived from an EMBL/GenBank/DDBJ whole genome shotgun (WGS) entry which is preliminary data.</text>
</comment>
<evidence type="ECO:0000313" key="1">
    <source>
        <dbReference type="EMBL" id="NMQ27647.1"/>
    </source>
</evidence>
<dbReference type="InterPro" id="IPR029063">
    <property type="entry name" value="SAM-dependent_MTases_sf"/>
</dbReference>
<name>A0ABX1TTR6_9PROT</name>
<evidence type="ECO:0000313" key="2">
    <source>
        <dbReference type="Proteomes" id="UP000749010"/>
    </source>
</evidence>
<dbReference type="Gene3D" id="3.40.50.150">
    <property type="entry name" value="Vaccinia Virus protein VP39"/>
    <property type="match status" value="1"/>
</dbReference>
<protein>
    <recommendedName>
        <fullName evidence="3">Class I SAM-dependent methyltransferase</fullName>
    </recommendedName>
</protein>
<dbReference type="Proteomes" id="UP000749010">
    <property type="component" value="Unassembled WGS sequence"/>
</dbReference>
<gene>
    <name evidence="1" type="ORF">E4Q23_07695</name>
</gene>
<accession>A0ABX1TTR6</accession>
<dbReference type="RefSeq" id="WP_169066097.1">
    <property type="nucleotide sequence ID" value="NZ_SPMY01000019.1"/>
</dbReference>
<organism evidence="1 2">
    <name type="scientific">Candidatus Accumulibacter phosphatis</name>
    <dbReference type="NCBI Taxonomy" id="327160"/>
    <lineage>
        <taxon>Bacteria</taxon>
        <taxon>Pseudomonadati</taxon>
        <taxon>Pseudomonadota</taxon>
        <taxon>Betaproteobacteria</taxon>
        <taxon>Candidatus Accumulibacter</taxon>
    </lineage>
</organism>
<dbReference type="EMBL" id="SPMY01000019">
    <property type="protein sequence ID" value="NMQ27647.1"/>
    <property type="molecule type" value="Genomic_DNA"/>
</dbReference>
<sequence>MVVANASTLPSVAKGIEDITHMLRQQQTDLAAQLKKQADDLIRVRKFLDSSLKIEVANAAKQIEAVVGLHSYFATGELPNINTERHSWPISPDFALYLIELLEINDYDLILEFGSGISTVIIAKAVSKMSLRRQGKRSIEVVSFDHLEHYYRRTLNQLQQAGLAEAVQLHLVPLKDYAAANGNAYSYYDCHDILAKLAQRQLATELRLLVLVDGPPSATGKHARYPAAPLILGHFKGARVDLLLDDYIREDEKEIVQLWQGEFAAANLRFEVTETRLEKDACLLSVANSSHLR</sequence>
<dbReference type="SUPFAM" id="SSF53335">
    <property type="entry name" value="S-adenosyl-L-methionine-dependent methyltransferases"/>
    <property type="match status" value="1"/>
</dbReference>
<keyword evidence="2" id="KW-1185">Reference proteome</keyword>